<comment type="similarity">
    <text evidence="2">Belongs to the Toll-like receptor family.</text>
</comment>
<dbReference type="SUPFAM" id="SSF52200">
    <property type="entry name" value="Toll/Interleukin receptor TIR domain"/>
    <property type="match status" value="1"/>
</dbReference>
<feature type="transmembrane region" description="Helical" evidence="14">
    <location>
        <begin position="675"/>
        <end position="697"/>
    </location>
</feature>
<keyword evidence="4" id="KW-0433">Leucine-rich repeat</keyword>
<evidence type="ECO:0000256" key="8">
    <source>
        <dbReference type="ARBA" id="ARBA00022859"/>
    </source>
</evidence>
<evidence type="ECO:0000256" key="15">
    <source>
        <dbReference type="SAM" id="SignalP"/>
    </source>
</evidence>
<dbReference type="Pfam" id="PF13306">
    <property type="entry name" value="LRR_5"/>
    <property type="match status" value="1"/>
</dbReference>
<evidence type="ECO:0000259" key="16">
    <source>
        <dbReference type="PROSITE" id="PS50104"/>
    </source>
</evidence>
<dbReference type="Pfam" id="PF01582">
    <property type="entry name" value="TIR"/>
    <property type="match status" value="1"/>
</dbReference>
<dbReference type="InterPro" id="IPR032675">
    <property type="entry name" value="LRR_dom_sf"/>
</dbReference>
<feature type="region of interest" description="Disordered" evidence="13">
    <location>
        <begin position="35"/>
        <end position="54"/>
    </location>
</feature>
<comment type="subcellular location">
    <subcellularLocation>
        <location evidence="1">Membrane</location>
        <topology evidence="1">Single-pass type I membrane protein</topology>
    </subcellularLocation>
</comment>
<keyword evidence="12" id="KW-0325">Glycoprotein</keyword>
<dbReference type="GO" id="GO:0005886">
    <property type="term" value="C:plasma membrane"/>
    <property type="evidence" value="ECO:0007669"/>
    <property type="project" value="TreeGrafter"/>
</dbReference>
<dbReference type="InterPro" id="IPR001611">
    <property type="entry name" value="Leu-rich_rpt"/>
</dbReference>
<feature type="region of interest" description="Disordered" evidence="13">
    <location>
        <begin position="92"/>
        <end position="126"/>
    </location>
</feature>
<dbReference type="GO" id="GO:0007165">
    <property type="term" value="P:signal transduction"/>
    <property type="evidence" value="ECO:0007669"/>
    <property type="project" value="InterPro"/>
</dbReference>
<protein>
    <submittedName>
        <fullName evidence="17">Toll-like receptor 24.1</fullName>
    </submittedName>
</protein>
<evidence type="ECO:0000256" key="10">
    <source>
        <dbReference type="ARBA" id="ARBA00023136"/>
    </source>
</evidence>
<dbReference type="InterPro" id="IPR003591">
    <property type="entry name" value="Leu-rich_rpt_typical-subtyp"/>
</dbReference>
<gene>
    <name evidence="17" type="primary">TLR24.1</name>
</gene>
<evidence type="ECO:0000256" key="9">
    <source>
        <dbReference type="ARBA" id="ARBA00022989"/>
    </source>
</evidence>
<sequence length="872" mass="100454">MKSVPKSVRFTVLLLNVILLVKIIKCAPTYVFSEAQNTSKSEESTARREQRFTTVVKPQSPSVTVLNSSVSDLTVNLTKAFTKDVHVDPYAVRHKTDHGRHEFDGPRRERRSTENEGHGYDTAGSTDVLRFSSEVSDFNTFDLGPRSGEALLDQDLGLSEEYHRQPQSSRCNTRTPESESQAKKCGDRNVTCPYNSFSGKWCGDGRCYCCDCVANCSRHGEALLYIPSFDLSITVLDFSGNGLTEINDSSFFENATQLEYVDLSFNELRSINHSAFSSLRNLSVLLLNNNLYLDLTKHSDALFNLSSVQVLDVSNVYSGTFPSDLFHGKAMPSLHKLILNGADLRRCNASMFQQFPSLQYLHLAMNDMRYIVMEFNDTFENLTILHLEQNDMYKFPRSCVNSSEGLVAVSVYPNLQELYVNDNRISSLTSEICFPKLSKLLLSCNPIVNLLTNMFGEKRFPKLSMIYMENLEIELIESYAFNNTKLEYLSLMYNNVDFVTEHIHEEGFAGLPRLRALQIEHNYLSNDRFIQLFGGLTNLKYVYVGNTNLDTITKETFSSFRGLRTKLHRNFFWRIPDGVFDGFQDLTTVDISNCRITTIGENTFSSDTRRRLKHLDLSGNHFHCDCDLLWFRNWLSSNDSIFYPAWTAHKCSNLPKTNVTDFRMNEQVCLMSRDASVFTVVVVTLLLIILMLVTFFFRYRWTIRLMLYEAFRGKGHNCRLPADYFRYDVFVSYAEQDLNWVRYHLISELEVGMGVRLCIHQRDFLPGENIVDNIFHSVKDSRKVMMVFSRHFARSQWCQFELKYCQSFVMERDDVMVLVALQETQSRDMTGAMLAVLRTTTYIEWDEQGEARTSFWGRLRFALDGMEEPDTV</sequence>
<dbReference type="PANTHER" id="PTHR24365:SF530">
    <property type="entry name" value="MSTPROX-RELATED"/>
    <property type="match status" value="1"/>
</dbReference>
<feature type="compositionally biased region" description="Polar residues" evidence="13">
    <location>
        <begin position="165"/>
        <end position="175"/>
    </location>
</feature>
<accession>A0A7G8ZA20</accession>
<evidence type="ECO:0000256" key="4">
    <source>
        <dbReference type="ARBA" id="ARBA00022614"/>
    </source>
</evidence>
<keyword evidence="10 14" id="KW-0472">Membrane</keyword>
<feature type="compositionally biased region" description="Basic and acidic residues" evidence="13">
    <location>
        <begin position="99"/>
        <end position="119"/>
    </location>
</feature>
<keyword evidence="11 17" id="KW-0675">Receptor</keyword>
<feature type="compositionally biased region" description="Basic and acidic residues" evidence="13">
    <location>
        <begin position="40"/>
        <end position="51"/>
    </location>
</feature>
<evidence type="ECO:0000256" key="3">
    <source>
        <dbReference type="ARBA" id="ARBA00022588"/>
    </source>
</evidence>
<dbReference type="Gene3D" id="3.40.50.10140">
    <property type="entry name" value="Toll/interleukin-1 receptor homology (TIR) domain"/>
    <property type="match status" value="1"/>
</dbReference>
<dbReference type="InterPro" id="IPR000157">
    <property type="entry name" value="TIR_dom"/>
</dbReference>
<evidence type="ECO:0000256" key="7">
    <source>
        <dbReference type="ARBA" id="ARBA00022737"/>
    </source>
</evidence>
<dbReference type="AlphaFoldDB" id="A0A7G8ZA20"/>
<keyword evidence="6 15" id="KW-0732">Signal</keyword>
<dbReference type="SMART" id="SM00369">
    <property type="entry name" value="LRR_TYP"/>
    <property type="match status" value="7"/>
</dbReference>
<feature type="signal peptide" evidence="15">
    <location>
        <begin position="1"/>
        <end position="26"/>
    </location>
</feature>
<dbReference type="EMBL" id="MT683598">
    <property type="protein sequence ID" value="QNL15329.1"/>
    <property type="molecule type" value="mRNA"/>
</dbReference>
<keyword evidence="5 14" id="KW-0812">Transmembrane</keyword>
<dbReference type="FunFam" id="3.40.50.10140:FF:000001">
    <property type="entry name" value="Toll-like receptor 2"/>
    <property type="match status" value="1"/>
</dbReference>
<dbReference type="PROSITE" id="PS50104">
    <property type="entry name" value="TIR"/>
    <property type="match status" value="1"/>
</dbReference>
<evidence type="ECO:0000256" key="6">
    <source>
        <dbReference type="ARBA" id="ARBA00022729"/>
    </source>
</evidence>
<keyword evidence="8" id="KW-0391">Immunity</keyword>
<reference evidence="17" key="1">
    <citation type="journal article" date="2020" name="Fish Shellfish">
        <title>Toll-like signaling pathway in the transcriptome of Littorina littorea.</title>
        <authorList>
            <person name="Gorbushin A.M."/>
        </authorList>
    </citation>
    <scope>NUCLEOTIDE SEQUENCE</scope>
    <source>
        <tissue evidence="17">Kidney</tissue>
    </source>
</reference>
<feature type="region of interest" description="Disordered" evidence="13">
    <location>
        <begin position="162"/>
        <end position="182"/>
    </location>
</feature>
<keyword evidence="9 14" id="KW-1133">Transmembrane helix</keyword>
<dbReference type="PROSITE" id="PS51450">
    <property type="entry name" value="LRR"/>
    <property type="match status" value="1"/>
</dbReference>
<feature type="chain" id="PRO_5028918694" evidence="15">
    <location>
        <begin position="27"/>
        <end position="872"/>
    </location>
</feature>
<dbReference type="Gene3D" id="3.80.10.10">
    <property type="entry name" value="Ribonuclease Inhibitor"/>
    <property type="match status" value="2"/>
</dbReference>
<evidence type="ECO:0000256" key="2">
    <source>
        <dbReference type="ARBA" id="ARBA00009634"/>
    </source>
</evidence>
<evidence type="ECO:0000256" key="5">
    <source>
        <dbReference type="ARBA" id="ARBA00022692"/>
    </source>
</evidence>
<name>A0A7G8ZA20_LITLI</name>
<keyword evidence="3" id="KW-0399">Innate immunity</keyword>
<evidence type="ECO:0000256" key="13">
    <source>
        <dbReference type="SAM" id="MobiDB-lite"/>
    </source>
</evidence>
<evidence type="ECO:0000256" key="12">
    <source>
        <dbReference type="ARBA" id="ARBA00023180"/>
    </source>
</evidence>
<feature type="domain" description="TIR" evidence="16">
    <location>
        <begin position="725"/>
        <end position="863"/>
    </location>
</feature>
<evidence type="ECO:0000256" key="14">
    <source>
        <dbReference type="SAM" id="Phobius"/>
    </source>
</evidence>
<dbReference type="SMART" id="SM00255">
    <property type="entry name" value="TIR"/>
    <property type="match status" value="1"/>
</dbReference>
<keyword evidence="7" id="KW-0677">Repeat</keyword>
<organism evidence="17">
    <name type="scientific">Littorina littorea</name>
    <name type="common">Common periwinkle</name>
    <dbReference type="NCBI Taxonomy" id="31216"/>
    <lineage>
        <taxon>Eukaryota</taxon>
        <taxon>Metazoa</taxon>
        <taxon>Spiralia</taxon>
        <taxon>Lophotrochozoa</taxon>
        <taxon>Mollusca</taxon>
        <taxon>Gastropoda</taxon>
        <taxon>Caenogastropoda</taxon>
        <taxon>Littorinimorpha</taxon>
        <taxon>Littorinoidea</taxon>
        <taxon>Littorinidae</taxon>
        <taxon>Littorina</taxon>
    </lineage>
</organism>
<dbReference type="SUPFAM" id="SSF52047">
    <property type="entry name" value="RNI-like"/>
    <property type="match status" value="1"/>
</dbReference>
<evidence type="ECO:0000256" key="11">
    <source>
        <dbReference type="ARBA" id="ARBA00023170"/>
    </source>
</evidence>
<proteinExistence type="evidence at transcript level"/>
<dbReference type="GO" id="GO:0038023">
    <property type="term" value="F:signaling receptor activity"/>
    <property type="evidence" value="ECO:0007669"/>
    <property type="project" value="TreeGrafter"/>
</dbReference>
<dbReference type="PRINTS" id="PR01537">
    <property type="entry name" value="INTRLKN1R1F"/>
</dbReference>
<evidence type="ECO:0000256" key="1">
    <source>
        <dbReference type="ARBA" id="ARBA00004479"/>
    </source>
</evidence>
<dbReference type="Pfam" id="PF13855">
    <property type="entry name" value="LRR_8"/>
    <property type="match status" value="1"/>
</dbReference>
<dbReference type="InterPro" id="IPR026906">
    <property type="entry name" value="LRR_5"/>
</dbReference>
<dbReference type="InterPro" id="IPR035897">
    <property type="entry name" value="Toll_tir_struct_dom_sf"/>
</dbReference>
<evidence type="ECO:0000313" key="17">
    <source>
        <dbReference type="EMBL" id="QNL15329.1"/>
    </source>
</evidence>
<dbReference type="PANTHER" id="PTHR24365">
    <property type="entry name" value="TOLL-LIKE RECEPTOR"/>
    <property type="match status" value="1"/>
</dbReference>
<dbReference type="GO" id="GO:0045087">
    <property type="term" value="P:innate immune response"/>
    <property type="evidence" value="ECO:0007669"/>
    <property type="project" value="UniProtKB-KW"/>
</dbReference>